<dbReference type="Ensembl" id="ENSCSAVT00000008583.1">
    <property type="protein sequence ID" value="ENSCSAVP00000008474.1"/>
    <property type="gene ID" value="ENSCSAVG00000005033.1"/>
</dbReference>
<evidence type="ECO:0000313" key="11">
    <source>
        <dbReference type="Ensembl" id="ENSCSAVP00000008474.1"/>
    </source>
</evidence>
<dbReference type="GO" id="GO:0000139">
    <property type="term" value="C:Golgi membrane"/>
    <property type="evidence" value="ECO:0007669"/>
    <property type="project" value="UniProtKB-SubCell"/>
</dbReference>
<comment type="similarity">
    <text evidence="2">Belongs to the galactose-3-O-sulfotransferase family.</text>
</comment>
<keyword evidence="12" id="KW-1185">Reference proteome</keyword>
<dbReference type="Proteomes" id="UP000007875">
    <property type="component" value="Unassembled WGS sequence"/>
</dbReference>
<dbReference type="PANTHER" id="PTHR14647">
    <property type="entry name" value="GALACTOSE-3-O-SULFOTRANSFERASE"/>
    <property type="match status" value="1"/>
</dbReference>
<evidence type="ECO:0000256" key="3">
    <source>
        <dbReference type="ARBA" id="ARBA00022679"/>
    </source>
</evidence>
<evidence type="ECO:0000256" key="8">
    <source>
        <dbReference type="ARBA" id="ARBA00023136"/>
    </source>
</evidence>
<dbReference type="GeneTree" id="ENSGT00950000182923"/>
<proteinExistence type="inferred from homology"/>
<reference evidence="11" key="2">
    <citation type="submission" date="2025-08" db="UniProtKB">
        <authorList>
            <consortium name="Ensembl"/>
        </authorList>
    </citation>
    <scope>IDENTIFICATION</scope>
</reference>
<organism evidence="11 12">
    <name type="scientific">Ciona savignyi</name>
    <name type="common">Pacific transparent sea squirt</name>
    <dbReference type="NCBI Taxonomy" id="51511"/>
    <lineage>
        <taxon>Eukaryota</taxon>
        <taxon>Metazoa</taxon>
        <taxon>Chordata</taxon>
        <taxon>Tunicata</taxon>
        <taxon>Ascidiacea</taxon>
        <taxon>Phlebobranchia</taxon>
        <taxon>Cionidae</taxon>
        <taxon>Ciona</taxon>
    </lineage>
</organism>
<dbReference type="AlphaFoldDB" id="H2YT14"/>
<keyword evidence="4 10" id="KW-0812">Transmembrane</keyword>
<reference evidence="11" key="3">
    <citation type="submission" date="2025-09" db="UniProtKB">
        <authorList>
            <consortium name="Ensembl"/>
        </authorList>
    </citation>
    <scope>IDENTIFICATION</scope>
</reference>
<keyword evidence="8 10" id="KW-0472">Membrane</keyword>
<evidence type="ECO:0000256" key="5">
    <source>
        <dbReference type="ARBA" id="ARBA00022968"/>
    </source>
</evidence>
<dbReference type="Gene3D" id="3.40.50.300">
    <property type="entry name" value="P-loop containing nucleotide triphosphate hydrolases"/>
    <property type="match status" value="1"/>
</dbReference>
<evidence type="ECO:0000256" key="7">
    <source>
        <dbReference type="ARBA" id="ARBA00023034"/>
    </source>
</evidence>
<evidence type="ECO:0000256" key="10">
    <source>
        <dbReference type="SAM" id="Phobius"/>
    </source>
</evidence>
<keyword evidence="7" id="KW-0333">Golgi apparatus</keyword>
<evidence type="ECO:0008006" key="13">
    <source>
        <dbReference type="Google" id="ProtNLM"/>
    </source>
</evidence>
<keyword evidence="9" id="KW-0325">Glycoprotein</keyword>
<evidence type="ECO:0000256" key="4">
    <source>
        <dbReference type="ARBA" id="ARBA00022692"/>
    </source>
</evidence>
<keyword evidence="5" id="KW-0735">Signal-anchor</keyword>
<accession>H2YT14</accession>
<keyword evidence="3" id="KW-0808">Transferase</keyword>
<dbReference type="GO" id="GO:0009247">
    <property type="term" value="P:glycolipid biosynthetic process"/>
    <property type="evidence" value="ECO:0007669"/>
    <property type="project" value="InterPro"/>
</dbReference>
<reference evidence="12" key="1">
    <citation type="submission" date="2003-08" db="EMBL/GenBank/DDBJ databases">
        <authorList>
            <person name="Birren B."/>
            <person name="Nusbaum C."/>
            <person name="Abebe A."/>
            <person name="Abouelleil A."/>
            <person name="Adekoya E."/>
            <person name="Ait-zahra M."/>
            <person name="Allen N."/>
            <person name="Allen T."/>
            <person name="An P."/>
            <person name="Anderson M."/>
            <person name="Anderson S."/>
            <person name="Arachchi H."/>
            <person name="Armbruster J."/>
            <person name="Bachantsang P."/>
            <person name="Baldwin J."/>
            <person name="Barry A."/>
            <person name="Bayul T."/>
            <person name="Blitshsteyn B."/>
            <person name="Bloom T."/>
            <person name="Blye J."/>
            <person name="Boguslavskiy L."/>
            <person name="Borowsky M."/>
            <person name="Boukhgalter B."/>
            <person name="Brunache A."/>
            <person name="Butler J."/>
            <person name="Calixte N."/>
            <person name="Calvo S."/>
            <person name="Camarata J."/>
            <person name="Campo K."/>
            <person name="Chang J."/>
            <person name="Cheshatsang Y."/>
            <person name="Citroen M."/>
            <person name="Collymore A."/>
            <person name="Considine T."/>
            <person name="Cook A."/>
            <person name="Cooke P."/>
            <person name="Corum B."/>
            <person name="Cuomo C."/>
            <person name="David R."/>
            <person name="Dawoe T."/>
            <person name="Degray S."/>
            <person name="Dodge S."/>
            <person name="Dooley K."/>
            <person name="Dorje P."/>
            <person name="Dorjee K."/>
            <person name="Dorris L."/>
            <person name="Duffey N."/>
            <person name="Dupes A."/>
            <person name="Elkins T."/>
            <person name="Engels R."/>
            <person name="Erickson J."/>
            <person name="Farina A."/>
            <person name="Faro S."/>
            <person name="Ferreira P."/>
            <person name="Fischer H."/>
            <person name="Fitzgerald M."/>
            <person name="Foley K."/>
            <person name="Gage D."/>
            <person name="Galagan J."/>
            <person name="Gearin G."/>
            <person name="Gnerre S."/>
            <person name="Gnirke A."/>
            <person name="Goyette A."/>
            <person name="Graham J."/>
            <person name="Grandbois E."/>
            <person name="Gyaltsen K."/>
            <person name="Hafez N."/>
            <person name="Hagopian D."/>
            <person name="Hagos B."/>
            <person name="Hall J."/>
            <person name="Hatcher B."/>
            <person name="Heller A."/>
            <person name="Higgins H."/>
            <person name="Honan T."/>
            <person name="Horn A."/>
            <person name="Houde N."/>
            <person name="Hughes L."/>
            <person name="Hulme W."/>
            <person name="Husby E."/>
            <person name="Iliev I."/>
            <person name="Jaffe D."/>
            <person name="Jones C."/>
            <person name="Kamal M."/>
            <person name="Kamat A."/>
            <person name="Kamvysselis M."/>
            <person name="Karlsson E."/>
            <person name="Kells C."/>
            <person name="Kieu A."/>
            <person name="Kisner P."/>
            <person name="Kodira C."/>
            <person name="Kulbokas E."/>
            <person name="Labutti K."/>
            <person name="Lama D."/>
            <person name="Landers T."/>
            <person name="Leger J."/>
            <person name="Levine S."/>
            <person name="Lewis D."/>
            <person name="Lewis T."/>
            <person name="Lindblad-toh K."/>
            <person name="Liu X."/>
            <person name="Lokyitsang T."/>
            <person name="Lokyitsang Y."/>
            <person name="Lucien O."/>
            <person name="Lui A."/>
            <person name="Ma L.J."/>
            <person name="Mabbitt R."/>
            <person name="Macdonald J."/>
            <person name="Maclean C."/>
            <person name="Major J."/>
            <person name="Manning J."/>
            <person name="Marabella R."/>
            <person name="Maru K."/>
            <person name="Matthews C."/>
            <person name="Mauceli E."/>
            <person name="Mccarthy M."/>
            <person name="Mcdonough S."/>
            <person name="Mcghee T."/>
            <person name="Meldrim J."/>
            <person name="Meneus L."/>
            <person name="Mesirov J."/>
            <person name="Mihalev A."/>
            <person name="Mihova T."/>
            <person name="Mikkelsen T."/>
            <person name="Mlenga V."/>
            <person name="Moru K."/>
            <person name="Mozes J."/>
            <person name="Mulrain L."/>
            <person name="Munson G."/>
            <person name="Naylor J."/>
            <person name="Newes C."/>
            <person name="Nguyen C."/>
            <person name="Nguyen N."/>
            <person name="Nguyen T."/>
            <person name="Nicol R."/>
            <person name="Nielsen C."/>
            <person name="Nizzari M."/>
            <person name="Norbu C."/>
            <person name="Norbu N."/>
            <person name="O'donnell P."/>
            <person name="Okoawo O."/>
            <person name="O'leary S."/>
            <person name="Omotosho B."/>
            <person name="O'neill K."/>
            <person name="Osman S."/>
            <person name="Parker S."/>
            <person name="Perrin D."/>
            <person name="Phunkhang P."/>
            <person name="Piqani B."/>
            <person name="Purcell S."/>
            <person name="Rachupka T."/>
            <person name="Ramasamy U."/>
            <person name="Rameau R."/>
            <person name="Ray V."/>
            <person name="Raymond C."/>
            <person name="Retta R."/>
            <person name="Richardson S."/>
            <person name="Rise C."/>
            <person name="Rodriguez J."/>
            <person name="Rogers J."/>
            <person name="Rogov P."/>
            <person name="Rutman M."/>
            <person name="Schupbach R."/>
            <person name="Seaman C."/>
            <person name="Settipalli S."/>
            <person name="Sharpe T."/>
            <person name="Sheridan J."/>
            <person name="Sherpa N."/>
            <person name="Shi J."/>
            <person name="Smirnov S."/>
            <person name="Smith C."/>
            <person name="Sougnez C."/>
            <person name="Spencer B."/>
            <person name="Stalker J."/>
            <person name="Stange-thomann N."/>
            <person name="Stavropoulos S."/>
            <person name="Stetson K."/>
            <person name="Stone C."/>
            <person name="Stone S."/>
            <person name="Stubbs M."/>
            <person name="Talamas J."/>
            <person name="Tchuinga P."/>
            <person name="Tenzing P."/>
            <person name="Tesfaye S."/>
            <person name="Theodore J."/>
            <person name="Thoulutsang Y."/>
            <person name="Topham K."/>
            <person name="Towey S."/>
            <person name="Tsamla T."/>
            <person name="Tsomo N."/>
            <person name="Vallee D."/>
            <person name="Vassiliev H."/>
            <person name="Venkataraman V."/>
            <person name="Vinson J."/>
            <person name="Vo A."/>
            <person name="Wade C."/>
            <person name="Wang S."/>
            <person name="Wangchuk T."/>
            <person name="Wangdi T."/>
            <person name="Whittaker C."/>
            <person name="Wilkinson J."/>
            <person name="Wu Y."/>
            <person name="Wyman D."/>
            <person name="Yadav S."/>
            <person name="Yang S."/>
            <person name="Yang X."/>
            <person name="Yeager S."/>
            <person name="Yee E."/>
            <person name="Young G."/>
            <person name="Zainoun J."/>
            <person name="Zembeck L."/>
            <person name="Zimmer A."/>
            <person name="Zody M."/>
            <person name="Lander E."/>
        </authorList>
    </citation>
    <scope>NUCLEOTIDE SEQUENCE [LARGE SCALE GENOMIC DNA]</scope>
</reference>
<dbReference type="GO" id="GO:0001733">
    <property type="term" value="F:galactosylceramide sulfotransferase activity"/>
    <property type="evidence" value="ECO:0007669"/>
    <property type="project" value="InterPro"/>
</dbReference>
<evidence type="ECO:0000313" key="12">
    <source>
        <dbReference type="Proteomes" id="UP000007875"/>
    </source>
</evidence>
<name>H2YT14_CIOSA</name>
<evidence type="ECO:0000256" key="9">
    <source>
        <dbReference type="ARBA" id="ARBA00023180"/>
    </source>
</evidence>
<dbReference type="SUPFAM" id="SSF52540">
    <property type="entry name" value="P-loop containing nucleoside triphosphate hydrolases"/>
    <property type="match status" value="1"/>
</dbReference>
<dbReference type="HOGENOM" id="CLU_1453928_0_0_1"/>
<feature type="transmembrane region" description="Helical" evidence="10">
    <location>
        <begin position="12"/>
        <end position="29"/>
    </location>
</feature>
<evidence type="ECO:0000256" key="1">
    <source>
        <dbReference type="ARBA" id="ARBA00004323"/>
    </source>
</evidence>
<dbReference type="PANTHER" id="PTHR14647:SF87">
    <property type="entry name" value="PUTATIVE-RELATED"/>
    <property type="match status" value="1"/>
</dbReference>
<keyword evidence="6 10" id="KW-1133">Transmembrane helix</keyword>
<dbReference type="InterPro" id="IPR009729">
    <property type="entry name" value="Gal-3-0_sulfotransfrase"/>
</dbReference>
<evidence type="ECO:0000256" key="6">
    <source>
        <dbReference type="ARBA" id="ARBA00022989"/>
    </source>
</evidence>
<dbReference type="Pfam" id="PF06990">
    <property type="entry name" value="Gal-3-0_sulfotr"/>
    <property type="match status" value="1"/>
</dbReference>
<evidence type="ECO:0000256" key="2">
    <source>
        <dbReference type="ARBA" id="ARBA00008124"/>
    </source>
</evidence>
<dbReference type="InterPro" id="IPR027417">
    <property type="entry name" value="P-loop_NTPase"/>
</dbReference>
<comment type="subcellular location">
    <subcellularLocation>
        <location evidence="1">Golgi apparatus membrane</location>
        <topology evidence="1">Single-pass type II membrane protein</topology>
    </subcellularLocation>
</comment>
<sequence>MAIVKIFRQRIFIFSIFFVGIYFGYYWRFTLTTDTKNLLAEQRYTNVGTSVKHCQPKTNIFFMKTHKTAGTTVQNVLLRYANTHELVVGLPATADPRFNYPSGEFFNRTFVRKSEKPINMLCHHMRFHAKEVKAILPDDTFYVTIIREAGSLFESMFDYFHYNCKAFARTPLKSWAIDEFLSQPNR</sequence>
<protein>
    <recommendedName>
        <fullName evidence="13">Sulfotransferase</fullName>
    </recommendedName>
</protein>